<keyword evidence="1" id="KW-0472">Membrane</keyword>
<name>A0A1I7SD51_BURXY</name>
<protein>
    <submittedName>
        <fullName evidence="3">Secreted protein</fullName>
    </submittedName>
</protein>
<accession>A0A1I7SD51</accession>
<feature type="transmembrane region" description="Helical" evidence="1">
    <location>
        <begin position="12"/>
        <end position="32"/>
    </location>
</feature>
<dbReference type="WBParaSite" id="BXY_1095500.1">
    <property type="protein sequence ID" value="BXY_1095500.1"/>
    <property type="gene ID" value="BXY_1095500"/>
</dbReference>
<keyword evidence="1" id="KW-0812">Transmembrane</keyword>
<dbReference type="Proteomes" id="UP000095284">
    <property type="component" value="Unplaced"/>
</dbReference>
<sequence>MAMAIVVPHPLHVLDTLLPALLALIVLVHQLLKKLLSFFICLRVKPFFALAGHSIQAISVDSLASARFGCQPVNKPDIRSSAILFPPKATVKPSHTVSRPHP</sequence>
<reference evidence="3" key="1">
    <citation type="submission" date="2016-11" db="UniProtKB">
        <authorList>
            <consortium name="WormBaseParasite"/>
        </authorList>
    </citation>
    <scope>IDENTIFICATION</scope>
</reference>
<evidence type="ECO:0000313" key="3">
    <source>
        <dbReference type="WBParaSite" id="BXY_1095500.1"/>
    </source>
</evidence>
<evidence type="ECO:0000313" key="2">
    <source>
        <dbReference type="Proteomes" id="UP000095284"/>
    </source>
</evidence>
<evidence type="ECO:0000256" key="1">
    <source>
        <dbReference type="SAM" id="Phobius"/>
    </source>
</evidence>
<dbReference type="AlphaFoldDB" id="A0A1I7SD51"/>
<organism evidence="2 3">
    <name type="scientific">Bursaphelenchus xylophilus</name>
    <name type="common">Pinewood nematode worm</name>
    <name type="synonym">Aphelenchoides xylophilus</name>
    <dbReference type="NCBI Taxonomy" id="6326"/>
    <lineage>
        <taxon>Eukaryota</taxon>
        <taxon>Metazoa</taxon>
        <taxon>Ecdysozoa</taxon>
        <taxon>Nematoda</taxon>
        <taxon>Chromadorea</taxon>
        <taxon>Rhabditida</taxon>
        <taxon>Tylenchina</taxon>
        <taxon>Tylenchomorpha</taxon>
        <taxon>Aphelenchoidea</taxon>
        <taxon>Aphelenchoididae</taxon>
        <taxon>Bursaphelenchus</taxon>
    </lineage>
</organism>
<proteinExistence type="predicted"/>
<keyword evidence="1" id="KW-1133">Transmembrane helix</keyword>